<evidence type="ECO:0000256" key="2">
    <source>
        <dbReference type="ARBA" id="ARBA00004300"/>
    </source>
</evidence>
<dbReference type="EMBL" id="HBIP01009601">
    <property type="protein sequence ID" value="CAE0490248.1"/>
    <property type="molecule type" value="Transcribed_RNA"/>
</dbReference>
<dbReference type="Gene3D" id="1.20.960.40">
    <property type="match status" value="1"/>
</dbReference>
<feature type="compositionally biased region" description="Acidic residues" evidence="8">
    <location>
        <begin position="184"/>
        <end position="212"/>
    </location>
</feature>
<keyword evidence="5" id="KW-0970">Cilium biogenesis/degradation</keyword>
<keyword evidence="6" id="KW-0206">Cytoskeleton</keyword>
<dbReference type="Pfam" id="PF09398">
    <property type="entry name" value="FOP_dimer"/>
    <property type="match status" value="1"/>
</dbReference>
<feature type="compositionally biased region" description="Low complexity" evidence="8">
    <location>
        <begin position="534"/>
        <end position="548"/>
    </location>
</feature>
<feature type="compositionally biased region" description="Low complexity" evidence="8">
    <location>
        <begin position="474"/>
        <end position="487"/>
    </location>
</feature>
<evidence type="ECO:0000256" key="3">
    <source>
        <dbReference type="ARBA" id="ARBA00005385"/>
    </source>
</evidence>
<gene>
    <name evidence="10" type="ORF">DTER00134_LOCUS5319</name>
</gene>
<evidence type="ECO:0000256" key="5">
    <source>
        <dbReference type="ARBA" id="ARBA00022794"/>
    </source>
</evidence>
<sequence>MEAIRELVERTLEKKRILAQMKAELRAQVFLAIEEEETSSGFEGLAAKTRNPQRDSLLSSEEGKLLVALVREFLEWAGLEFTAKVFEPEMGPAAQYHGRMGLSKQLGMSVDVASQAPLLLKVLRQYQTSGASGALSKPANTTQQAPHLAPRPGPQQASAPAPASVAPPPAPSAAAAASEKDAEQSYDENFEIESDEGLEGAEIIADDEEEDYSAVVAKGSAPQPSQPASDPPHQHPPSSHTPEANSSTGKDAAQPGQEGGQAKGGRAEGLEDLSASSLSTSGFMAGRIRRPRPQGQNTPGSSGGHFEQSDDLLNDSNDRSANISHELEGYAPTPSQQPHTKRHVNAGWSSGHDDERGGLSFSGELPPHPDEEQQGSGDLSHSGGRSLDEHHPSTQRPPAPLGKLSPLGPPPLAPLGSNKLGPLSGPAPAHAPRVLSPPSKQGDALKEELYRAGLLPVRTKSQPGASQEDEEGEQASGQGSSHHSSGAVSGGGSSAAASSRRSSVEEEEEEEVQQRRQRQRQLSEGEPRAPESPEPSSGHSSNQNPSSRHSSKRSTGLNKHQGYDESKAVSMDLKDTGLSASDQSGDLETGALPLMGLDMEETAEWGS</sequence>
<feature type="region of interest" description="Disordered" evidence="8">
    <location>
        <begin position="131"/>
        <end position="594"/>
    </location>
</feature>
<feature type="compositionally biased region" description="Low complexity" evidence="8">
    <location>
        <begin position="154"/>
        <end position="164"/>
    </location>
</feature>
<feature type="domain" description="FGFR1 oncogene partner (FOP) N-terminal dimerisation" evidence="9">
    <location>
        <begin position="58"/>
        <end position="125"/>
    </location>
</feature>
<protein>
    <recommendedName>
        <fullName evidence="9">FGFR1 oncogene partner (FOP) N-terminal dimerisation domain-containing protein</fullName>
    </recommendedName>
</protein>
<evidence type="ECO:0000256" key="1">
    <source>
        <dbReference type="ARBA" id="ARBA00004120"/>
    </source>
</evidence>
<dbReference type="PROSITE" id="PS50896">
    <property type="entry name" value="LISH"/>
    <property type="match status" value="1"/>
</dbReference>
<accession>A0A7S3QQQ7</accession>
<evidence type="ECO:0000256" key="8">
    <source>
        <dbReference type="SAM" id="MobiDB-lite"/>
    </source>
</evidence>
<dbReference type="InterPro" id="IPR018993">
    <property type="entry name" value="FOP_dimerisation-dom_N"/>
</dbReference>
<feature type="compositionally biased region" description="Basic and acidic residues" evidence="8">
    <location>
        <begin position="521"/>
        <end position="531"/>
    </location>
</feature>
<dbReference type="PANTHER" id="PTHR15431:SF4">
    <property type="entry name" value="PROTEIN TONNEAU 1B"/>
    <property type="match status" value="1"/>
</dbReference>
<name>A0A7S3QQQ7_DUNTE</name>
<evidence type="ECO:0000259" key="9">
    <source>
        <dbReference type="Pfam" id="PF09398"/>
    </source>
</evidence>
<dbReference type="GO" id="GO:0034453">
    <property type="term" value="P:microtubule anchoring"/>
    <property type="evidence" value="ECO:0007669"/>
    <property type="project" value="InterPro"/>
</dbReference>
<dbReference type="PANTHER" id="PTHR15431">
    <property type="entry name" value="FGFR1 ONCOGENE PARTNER/LISH DOMAIN-CONTAINING PROTEIN"/>
    <property type="match status" value="1"/>
</dbReference>
<feature type="compositionally biased region" description="Basic and acidic residues" evidence="8">
    <location>
        <begin position="561"/>
        <end position="575"/>
    </location>
</feature>
<dbReference type="AlphaFoldDB" id="A0A7S3QQQ7"/>
<evidence type="ECO:0000256" key="7">
    <source>
        <dbReference type="ARBA" id="ARBA00023273"/>
    </source>
</evidence>
<dbReference type="InterPro" id="IPR006594">
    <property type="entry name" value="LisH"/>
</dbReference>
<evidence type="ECO:0000256" key="6">
    <source>
        <dbReference type="ARBA" id="ARBA00023212"/>
    </source>
</evidence>
<comment type="similarity">
    <text evidence="3">Belongs to the CEP43 family.</text>
</comment>
<reference evidence="10" key="1">
    <citation type="submission" date="2021-01" db="EMBL/GenBank/DDBJ databases">
        <authorList>
            <person name="Corre E."/>
            <person name="Pelletier E."/>
            <person name="Niang G."/>
            <person name="Scheremetjew M."/>
            <person name="Finn R."/>
            <person name="Kale V."/>
            <person name="Holt S."/>
            <person name="Cochrane G."/>
            <person name="Meng A."/>
            <person name="Brown T."/>
            <person name="Cohen L."/>
        </authorList>
    </citation>
    <scope>NUCLEOTIDE SEQUENCE</scope>
    <source>
        <strain evidence="10">CCMP1320</strain>
    </source>
</reference>
<organism evidence="10">
    <name type="scientific">Dunaliella tertiolecta</name>
    <name type="common">Green alga</name>
    <dbReference type="NCBI Taxonomy" id="3047"/>
    <lineage>
        <taxon>Eukaryota</taxon>
        <taxon>Viridiplantae</taxon>
        <taxon>Chlorophyta</taxon>
        <taxon>core chlorophytes</taxon>
        <taxon>Chlorophyceae</taxon>
        <taxon>CS clade</taxon>
        <taxon>Chlamydomonadales</taxon>
        <taxon>Dunaliellaceae</taxon>
        <taxon>Dunaliella</taxon>
    </lineage>
</organism>
<dbReference type="GO" id="GO:0030030">
    <property type="term" value="P:cell projection organization"/>
    <property type="evidence" value="ECO:0007669"/>
    <property type="project" value="UniProtKB-KW"/>
</dbReference>
<dbReference type="GO" id="GO:0005815">
    <property type="term" value="C:microtubule organizing center"/>
    <property type="evidence" value="ECO:0007669"/>
    <property type="project" value="InterPro"/>
</dbReference>
<evidence type="ECO:0000313" key="10">
    <source>
        <dbReference type="EMBL" id="CAE0490248.1"/>
    </source>
</evidence>
<evidence type="ECO:0000256" key="4">
    <source>
        <dbReference type="ARBA" id="ARBA00022490"/>
    </source>
</evidence>
<keyword evidence="4" id="KW-0963">Cytoplasm</keyword>
<comment type="subcellular location">
    <subcellularLocation>
        <location evidence="1">Cytoplasm</location>
        <location evidence="1">Cytoskeleton</location>
        <location evidence="1">Cilium basal body</location>
    </subcellularLocation>
    <subcellularLocation>
        <location evidence="2">Cytoplasm</location>
        <location evidence="2">Cytoskeleton</location>
        <location evidence="2">Microtubule organizing center</location>
        <location evidence="2">Centrosome</location>
    </subcellularLocation>
</comment>
<proteinExistence type="inferred from homology"/>
<keyword evidence="7" id="KW-0966">Cell projection</keyword>